<dbReference type="EMBL" id="CP036259">
    <property type="protein sequence ID" value="QDR81995.1"/>
    <property type="molecule type" value="Genomic_DNA"/>
</dbReference>
<accession>A0A517DXA9</accession>
<reference evidence="1 2" key="1">
    <citation type="submission" date="2019-02" db="EMBL/GenBank/DDBJ databases">
        <title>Closed genome of Sporomusa termitida DSM 4440.</title>
        <authorList>
            <person name="Poehlein A."/>
            <person name="Daniel R."/>
        </authorList>
    </citation>
    <scope>NUCLEOTIDE SEQUENCE [LARGE SCALE GENOMIC DNA]</scope>
    <source>
        <strain evidence="1 2">DSM 4440</strain>
    </source>
</reference>
<name>A0A517DXA9_9FIRM</name>
<organism evidence="1 2">
    <name type="scientific">Sporomusa termitida</name>
    <dbReference type="NCBI Taxonomy" id="2377"/>
    <lineage>
        <taxon>Bacteria</taxon>
        <taxon>Bacillati</taxon>
        <taxon>Bacillota</taxon>
        <taxon>Negativicutes</taxon>
        <taxon>Selenomonadales</taxon>
        <taxon>Sporomusaceae</taxon>
        <taxon>Sporomusa</taxon>
    </lineage>
</organism>
<evidence type="ECO:0000313" key="1">
    <source>
        <dbReference type="EMBL" id="QDR81995.1"/>
    </source>
</evidence>
<gene>
    <name evidence="1" type="ORF">SPTER_34160</name>
</gene>
<protein>
    <submittedName>
        <fullName evidence="1">Uncharacterized protein</fullName>
    </submittedName>
</protein>
<proteinExistence type="predicted"/>
<evidence type="ECO:0000313" key="2">
    <source>
        <dbReference type="Proteomes" id="UP000320776"/>
    </source>
</evidence>
<sequence length="343" mass="36644">MSDGRIEVRLLPKGCGPQHGAPVHIAYVDVGEFAQAGLALDEGLQSIAKHVHSPVAINVFDMEHAYTTTSDGLCVAGAIVAFAAADGGKIHPEFGRLFCKEREVTPATFVREPHLKLGYARFPGRKLFIGPDPLQKIVPLHNVAISGRVVNNNSGTEVMDCVTMEEMLVPILGQLQILRDQDILWGSTGKEISVGIGCTIVEDYSRSQQFLQCKPGDTAHSSGVYAQTLKARLPCIVAPKEVLATAILDALDFGLRPAAELGCSPAVLQVAAAYGVELNAHNITPAARLELAAIGINVDTLAQSGPALSREQIIRQADTIIPGVENAARIKSEQVIEKIRIKV</sequence>
<dbReference type="KEGG" id="sted:SPTER_34160"/>
<keyword evidence="2" id="KW-1185">Reference proteome</keyword>
<dbReference type="AlphaFoldDB" id="A0A517DXA9"/>
<dbReference type="OrthoDB" id="1881595at2"/>
<dbReference type="RefSeq" id="WP_144351421.1">
    <property type="nucleotide sequence ID" value="NZ_CP036259.1"/>
</dbReference>
<dbReference type="Proteomes" id="UP000320776">
    <property type="component" value="Chromosome"/>
</dbReference>